<evidence type="ECO:0000313" key="2">
    <source>
        <dbReference type="Proteomes" id="UP001310022"/>
    </source>
</evidence>
<evidence type="ECO:0000313" key="1">
    <source>
        <dbReference type="EMBL" id="GJM61826.1"/>
    </source>
</evidence>
<dbReference type="Proteomes" id="UP001310022">
    <property type="component" value="Unassembled WGS sequence"/>
</dbReference>
<gene>
    <name evidence="1" type="ORF">PEDI_23780</name>
</gene>
<protein>
    <submittedName>
        <fullName evidence="1">Uncharacterized protein</fullName>
    </submittedName>
</protein>
<organism evidence="1 2">
    <name type="scientific">Persicobacter diffluens</name>
    <dbReference type="NCBI Taxonomy" id="981"/>
    <lineage>
        <taxon>Bacteria</taxon>
        <taxon>Pseudomonadati</taxon>
        <taxon>Bacteroidota</taxon>
        <taxon>Cytophagia</taxon>
        <taxon>Cytophagales</taxon>
        <taxon>Persicobacteraceae</taxon>
        <taxon>Persicobacter</taxon>
    </lineage>
</organism>
<accession>A0AAN5ALW8</accession>
<reference evidence="1 2" key="1">
    <citation type="submission" date="2021-12" db="EMBL/GenBank/DDBJ databases">
        <title>Genome sequencing of bacteria with rrn-lacking chromosome and rrn-plasmid.</title>
        <authorList>
            <person name="Anda M."/>
            <person name="Iwasaki W."/>
        </authorList>
    </citation>
    <scope>NUCLEOTIDE SEQUENCE [LARGE SCALE GENOMIC DNA]</scope>
    <source>
        <strain evidence="1 2">NBRC 15940</strain>
    </source>
</reference>
<dbReference type="AlphaFoldDB" id="A0AAN5ALW8"/>
<comment type="caution">
    <text evidence="1">The sequence shown here is derived from an EMBL/GenBank/DDBJ whole genome shotgun (WGS) entry which is preliminary data.</text>
</comment>
<name>A0AAN5ALW8_9BACT</name>
<dbReference type="EMBL" id="BQKE01000001">
    <property type="protein sequence ID" value="GJM61826.1"/>
    <property type="molecule type" value="Genomic_DNA"/>
</dbReference>
<proteinExistence type="predicted"/>
<dbReference type="RefSeq" id="WP_338237268.1">
    <property type="nucleotide sequence ID" value="NZ_BQKE01000001.1"/>
</dbReference>
<sequence>MAQNIRDIQQKKYPDKKIVQWSAAIHNAKKLPLLKADSGTDYQHFVTMGQNLAEARIKHCHIAITTIKGESRYIGIGEATPFDLSLNLTHFEHKIKETCLMAAEGIGKFKLGVFGYQPHSSNNWKQHLDYVLFLPETKGVNAFPLPEQQ</sequence>
<keyword evidence="2" id="KW-1185">Reference proteome</keyword>